<dbReference type="Proteomes" id="UP001257909">
    <property type="component" value="Unassembled WGS sequence"/>
</dbReference>
<reference evidence="2 3" key="1">
    <citation type="submission" date="2023-07" db="EMBL/GenBank/DDBJ databases">
        <title>Sorghum-associated microbial communities from plants grown in Nebraska, USA.</title>
        <authorList>
            <person name="Schachtman D."/>
        </authorList>
    </citation>
    <scope>NUCLEOTIDE SEQUENCE [LARGE SCALE GENOMIC DNA]</scope>
    <source>
        <strain evidence="2 3">4138</strain>
    </source>
</reference>
<dbReference type="EMBL" id="JAVDWR010000016">
    <property type="protein sequence ID" value="MDR7122481.1"/>
    <property type="molecule type" value="Genomic_DNA"/>
</dbReference>
<name>A0ABU1W3C4_9GAMM</name>
<gene>
    <name evidence="2" type="ORF">J2W69_003450</name>
</gene>
<feature type="domain" description="RelA/SpoT" evidence="1">
    <location>
        <begin position="42"/>
        <end position="168"/>
    </location>
</feature>
<dbReference type="SMART" id="SM00954">
    <property type="entry name" value="RelA_SpoT"/>
    <property type="match status" value="1"/>
</dbReference>
<dbReference type="RefSeq" id="WP_310280726.1">
    <property type="nucleotide sequence ID" value="NZ_JAVDWR010000016.1"/>
</dbReference>
<evidence type="ECO:0000313" key="3">
    <source>
        <dbReference type="Proteomes" id="UP001257909"/>
    </source>
</evidence>
<evidence type="ECO:0000313" key="2">
    <source>
        <dbReference type="EMBL" id="MDR7122481.1"/>
    </source>
</evidence>
<dbReference type="InterPro" id="IPR007685">
    <property type="entry name" value="RelA_SpoT"/>
</dbReference>
<dbReference type="CDD" id="cd05399">
    <property type="entry name" value="NT_Rel-Spo_like"/>
    <property type="match status" value="1"/>
</dbReference>
<keyword evidence="3" id="KW-1185">Reference proteome</keyword>
<protein>
    <submittedName>
        <fullName evidence="2">PpGpp synthetase/RelA/SpoT-type nucleotidyltransferase</fullName>
    </submittedName>
</protein>
<dbReference type="PANTHER" id="PTHR41773">
    <property type="entry name" value="GTP PYROPHOSPHATASE-RELATED"/>
    <property type="match status" value="1"/>
</dbReference>
<sequence length="336" mass="38888">MSENDSWIDETLTKHKALTESVVTIMQNLLKNRGVDYLSVTGRTKDKASVLDKIKRKNYKDPQIQLTDLTGIRVITYLESDISVVSEVIESTFRVDIDNSLNQDERLHVNQIGYRSVHFVCDLGGIRSKLPEFLGLLGLKFEIQVRTVLQHAWAELAHDRNYKFNSTLPKDIERSLYLYAGMLEIADKGFDELSRKIDAYTEDVKRKTSTGNLNFTIDSVSLNEFVEGWAKTNKIVLHEVPIKSDLSDLVNELRQFGIKTAEDLNQIIPADYASKCKEIGYYSNLYGYVRDWMLICDWRRFKAQVEFAWGLGNREEIFAQYFNRDELELFYAEFEG</sequence>
<proteinExistence type="predicted"/>
<dbReference type="Pfam" id="PF04607">
    <property type="entry name" value="RelA_SpoT"/>
    <property type="match status" value="1"/>
</dbReference>
<evidence type="ECO:0000259" key="1">
    <source>
        <dbReference type="SMART" id="SM00954"/>
    </source>
</evidence>
<dbReference type="Gene3D" id="3.30.460.10">
    <property type="entry name" value="Beta Polymerase, domain 2"/>
    <property type="match status" value="1"/>
</dbReference>
<dbReference type="InterPro" id="IPR043519">
    <property type="entry name" value="NT_sf"/>
</dbReference>
<dbReference type="PANTHER" id="PTHR41773:SF1">
    <property type="entry name" value="RELA_SPOT DOMAIN-CONTAINING PROTEIN"/>
    <property type="match status" value="1"/>
</dbReference>
<comment type="caution">
    <text evidence="2">The sequence shown here is derived from an EMBL/GenBank/DDBJ whole genome shotgun (WGS) entry which is preliminary data.</text>
</comment>
<accession>A0ABU1W3C4</accession>
<dbReference type="SUPFAM" id="SSF81301">
    <property type="entry name" value="Nucleotidyltransferase"/>
    <property type="match status" value="1"/>
</dbReference>
<dbReference type="Gene3D" id="1.10.287.860">
    <property type="entry name" value="Nucleotidyltransferase"/>
    <property type="match status" value="1"/>
</dbReference>
<organism evidence="2 3">
    <name type="scientific">Rheinheimera soli</name>
    <dbReference type="NCBI Taxonomy" id="443616"/>
    <lineage>
        <taxon>Bacteria</taxon>
        <taxon>Pseudomonadati</taxon>
        <taxon>Pseudomonadota</taxon>
        <taxon>Gammaproteobacteria</taxon>
        <taxon>Chromatiales</taxon>
        <taxon>Chromatiaceae</taxon>
        <taxon>Rheinheimera</taxon>
    </lineage>
</organism>